<proteinExistence type="predicted"/>
<organism evidence="1 2">
    <name type="scientific">Sinanodonta woodiana</name>
    <name type="common">Chinese pond mussel</name>
    <name type="synonym">Anodonta woodiana</name>
    <dbReference type="NCBI Taxonomy" id="1069815"/>
    <lineage>
        <taxon>Eukaryota</taxon>
        <taxon>Metazoa</taxon>
        <taxon>Spiralia</taxon>
        <taxon>Lophotrochozoa</taxon>
        <taxon>Mollusca</taxon>
        <taxon>Bivalvia</taxon>
        <taxon>Autobranchia</taxon>
        <taxon>Heteroconchia</taxon>
        <taxon>Palaeoheterodonta</taxon>
        <taxon>Unionida</taxon>
        <taxon>Unionoidea</taxon>
        <taxon>Unionidae</taxon>
        <taxon>Unioninae</taxon>
        <taxon>Sinanodonta</taxon>
    </lineage>
</organism>
<accession>A0ABD3V1A7</accession>
<gene>
    <name evidence="1" type="ORF">ACJMK2_013688</name>
</gene>
<dbReference type="Proteomes" id="UP001634394">
    <property type="component" value="Unassembled WGS sequence"/>
</dbReference>
<comment type="caution">
    <text evidence="1">The sequence shown here is derived from an EMBL/GenBank/DDBJ whole genome shotgun (WGS) entry which is preliminary data.</text>
</comment>
<evidence type="ECO:0000313" key="1">
    <source>
        <dbReference type="EMBL" id="KAL3854418.1"/>
    </source>
</evidence>
<protein>
    <submittedName>
        <fullName evidence="1">Uncharacterized protein</fullName>
    </submittedName>
</protein>
<evidence type="ECO:0000313" key="2">
    <source>
        <dbReference type="Proteomes" id="UP001634394"/>
    </source>
</evidence>
<sequence length="83" mass="9536">MKEGMIPKIRLFKTKYENGDAEGDSNDFRAHVQRIKENMAKAKATKKGQLKRKSRNEFALSFKELKLPPISAPVSGNRHEDFM</sequence>
<name>A0ABD3V1A7_SINWO</name>
<reference evidence="1 2" key="1">
    <citation type="submission" date="2024-11" db="EMBL/GenBank/DDBJ databases">
        <title>Chromosome-level genome assembly of the freshwater bivalve Anodonta woodiana.</title>
        <authorList>
            <person name="Chen X."/>
        </authorList>
    </citation>
    <scope>NUCLEOTIDE SEQUENCE [LARGE SCALE GENOMIC DNA]</scope>
    <source>
        <strain evidence="1">MN2024</strain>
        <tissue evidence="1">Gills</tissue>
    </source>
</reference>
<keyword evidence="2" id="KW-1185">Reference proteome</keyword>
<dbReference type="AlphaFoldDB" id="A0ABD3V1A7"/>
<dbReference type="EMBL" id="JBJQND010000014">
    <property type="protein sequence ID" value="KAL3854418.1"/>
    <property type="molecule type" value="Genomic_DNA"/>
</dbReference>